<dbReference type="EC" id="1.8.4.11" evidence="4"/>
<name>A0ABN1NVI3_9MICO</name>
<comment type="caution">
    <text evidence="7">The sequence shown here is derived from an EMBL/GenBank/DDBJ whole genome shotgun (WGS) entry which is preliminary data.</text>
</comment>
<comment type="function">
    <text evidence="4">Has an important function as a repair enzyme for proteins that have been inactivated by oxidation. Catalyzes the reversible oxidation-reduction of methionine sulfoxide in proteins to methionine.</text>
</comment>
<dbReference type="InterPro" id="IPR002569">
    <property type="entry name" value="Met_Sox_Rdtase_MsrA_dom"/>
</dbReference>
<evidence type="ECO:0000256" key="2">
    <source>
        <dbReference type="ARBA" id="ARBA00047806"/>
    </source>
</evidence>
<sequence length="231" mass="24975">MIFGSRAKTTLPTADEALPGRAHRPFTVPTTHEVLGTPLEGPWPDGTEVLYVAMGCFWGVERIFWKLPGVVTTAAGYMGGYTPNPTYEETCTGRTGHAEAVLVAYDPAVTTPELLLKAFWENHDPTQGNRQGNDIGTAYRSAIYWSTPGQEAAARATREAFQDVLTRAGRGQITTTLAPASVAGPFWYAEDYHQQYLHKNPNGYCNHGPNGLTCPVGVANLPAQTDVLPPA</sequence>
<feature type="active site" evidence="4">
    <location>
        <position position="56"/>
    </location>
</feature>
<dbReference type="PANTHER" id="PTHR42799">
    <property type="entry name" value="MITOCHONDRIAL PEPTIDE METHIONINE SULFOXIDE REDUCTASE"/>
    <property type="match status" value="1"/>
</dbReference>
<keyword evidence="1 4" id="KW-0560">Oxidoreductase</keyword>
<dbReference type="Pfam" id="PF01625">
    <property type="entry name" value="PMSR"/>
    <property type="match status" value="1"/>
</dbReference>
<proteinExistence type="inferred from homology"/>
<dbReference type="Gene3D" id="3.30.1060.10">
    <property type="entry name" value="Peptide methionine sulphoxide reductase MsrA"/>
    <property type="match status" value="1"/>
</dbReference>
<dbReference type="HAMAP" id="MF_01401">
    <property type="entry name" value="MsrA"/>
    <property type="match status" value="1"/>
</dbReference>
<evidence type="ECO:0000256" key="5">
    <source>
        <dbReference type="SAM" id="MobiDB-lite"/>
    </source>
</evidence>
<evidence type="ECO:0000256" key="3">
    <source>
        <dbReference type="ARBA" id="ARBA00048782"/>
    </source>
</evidence>
<evidence type="ECO:0000313" key="7">
    <source>
        <dbReference type="EMBL" id="GAA4392856.1"/>
    </source>
</evidence>
<dbReference type="SUPFAM" id="SSF55068">
    <property type="entry name" value="Peptide methionine sulfoxide reductase"/>
    <property type="match status" value="1"/>
</dbReference>
<dbReference type="RefSeq" id="WP_159903359.1">
    <property type="nucleotide sequence ID" value="NZ_BAABFX010000020.1"/>
</dbReference>
<protein>
    <recommendedName>
        <fullName evidence="4">Peptide methionine sulfoxide reductase MsrA</fullName>
        <shortName evidence="4">Protein-methionine-S-oxide reductase</shortName>
        <ecNumber evidence="4">1.8.4.11</ecNumber>
    </recommendedName>
    <alternativeName>
        <fullName evidence="4">Peptide-methionine (S)-S-oxide reductase</fullName>
        <shortName evidence="4">Peptide Met(O) reductase</shortName>
    </alternativeName>
</protein>
<comment type="catalytic activity">
    <reaction evidence="2 4">
        <text>L-methionyl-[protein] + [thioredoxin]-disulfide + H2O = L-methionyl-(S)-S-oxide-[protein] + [thioredoxin]-dithiol</text>
        <dbReference type="Rhea" id="RHEA:14217"/>
        <dbReference type="Rhea" id="RHEA-COMP:10698"/>
        <dbReference type="Rhea" id="RHEA-COMP:10700"/>
        <dbReference type="Rhea" id="RHEA-COMP:12313"/>
        <dbReference type="Rhea" id="RHEA-COMP:12315"/>
        <dbReference type="ChEBI" id="CHEBI:15377"/>
        <dbReference type="ChEBI" id="CHEBI:16044"/>
        <dbReference type="ChEBI" id="CHEBI:29950"/>
        <dbReference type="ChEBI" id="CHEBI:44120"/>
        <dbReference type="ChEBI" id="CHEBI:50058"/>
        <dbReference type="EC" id="1.8.4.11"/>
    </reaction>
</comment>
<dbReference type="NCBIfam" id="TIGR00401">
    <property type="entry name" value="msrA"/>
    <property type="match status" value="1"/>
</dbReference>
<comment type="similarity">
    <text evidence="4">Belongs to the MsrA Met sulfoxide reductase family.</text>
</comment>
<evidence type="ECO:0000259" key="6">
    <source>
        <dbReference type="Pfam" id="PF01625"/>
    </source>
</evidence>
<comment type="catalytic activity">
    <reaction evidence="3 4">
        <text>[thioredoxin]-disulfide + L-methionine + H2O = L-methionine (S)-S-oxide + [thioredoxin]-dithiol</text>
        <dbReference type="Rhea" id="RHEA:19993"/>
        <dbReference type="Rhea" id="RHEA-COMP:10698"/>
        <dbReference type="Rhea" id="RHEA-COMP:10700"/>
        <dbReference type="ChEBI" id="CHEBI:15377"/>
        <dbReference type="ChEBI" id="CHEBI:29950"/>
        <dbReference type="ChEBI" id="CHEBI:50058"/>
        <dbReference type="ChEBI" id="CHEBI:57844"/>
        <dbReference type="ChEBI" id="CHEBI:58772"/>
        <dbReference type="EC" id="1.8.4.11"/>
    </reaction>
</comment>
<feature type="domain" description="Peptide methionine sulphoxide reductase MsrA" evidence="6">
    <location>
        <begin position="50"/>
        <end position="206"/>
    </location>
</feature>
<evidence type="ECO:0000256" key="4">
    <source>
        <dbReference type="HAMAP-Rule" id="MF_01401"/>
    </source>
</evidence>
<evidence type="ECO:0000256" key="1">
    <source>
        <dbReference type="ARBA" id="ARBA00023002"/>
    </source>
</evidence>
<accession>A0ABN1NVI3</accession>
<feature type="region of interest" description="Disordered" evidence="5">
    <location>
        <begin position="1"/>
        <end position="20"/>
    </location>
</feature>
<dbReference type="Proteomes" id="UP001500390">
    <property type="component" value="Unassembled WGS sequence"/>
</dbReference>
<dbReference type="InterPro" id="IPR036509">
    <property type="entry name" value="Met_Sox_Rdtase_MsrA_sf"/>
</dbReference>
<keyword evidence="8" id="KW-1185">Reference proteome</keyword>
<dbReference type="PANTHER" id="PTHR42799:SF2">
    <property type="entry name" value="MITOCHONDRIAL PEPTIDE METHIONINE SULFOXIDE REDUCTASE"/>
    <property type="match status" value="1"/>
</dbReference>
<gene>
    <name evidence="4 7" type="primary">msrA</name>
    <name evidence="7" type="ORF">GCM10023153_12360</name>
</gene>
<organism evidence="7 8">
    <name type="scientific">Ornithinibacter aureus</name>
    <dbReference type="NCBI Taxonomy" id="622664"/>
    <lineage>
        <taxon>Bacteria</taxon>
        <taxon>Bacillati</taxon>
        <taxon>Actinomycetota</taxon>
        <taxon>Actinomycetes</taxon>
        <taxon>Micrococcales</taxon>
        <taxon>Intrasporangiaceae</taxon>
        <taxon>Ornithinibacter</taxon>
    </lineage>
</organism>
<dbReference type="InterPro" id="IPR050162">
    <property type="entry name" value="MsrA_MetSO_reductase"/>
</dbReference>
<dbReference type="EMBL" id="BAABFX010000020">
    <property type="protein sequence ID" value="GAA4392856.1"/>
    <property type="molecule type" value="Genomic_DNA"/>
</dbReference>
<reference evidence="7 8" key="1">
    <citation type="journal article" date="2019" name="Int. J. Syst. Evol. Microbiol.">
        <title>The Global Catalogue of Microorganisms (GCM) 10K type strain sequencing project: providing services to taxonomists for standard genome sequencing and annotation.</title>
        <authorList>
            <consortium name="The Broad Institute Genomics Platform"/>
            <consortium name="The Broad Institute Genome Sequencing Center for Infectious Disease"/>
            <person name="Wu L."/>
            <person name="Ma J."/>
        </authorList>
    </citation>
    <scope>NUCLEOTIDE SEQUENCE [LARGE SCALE GENOMIC DNA]</scope>
    <source>
        <strain evidence="7 8">JCM 17738</strain>
    </source>
</reference>
<evidence type="ECO:0000313" key="8">
    <source>
        <dbReference type="Proteomes" id="UP001500390"/>
    </source>
</evidence>